<reference evidence="8 9" key="1">
    <citation type="submission" date="2019-11" db="EMBL/GenBank/DDBJ databases">
        <authorList>
            <person name="Jiang L.-Q."/>
        </authorList>
    </citation>
    <scope>NUCLEOTIDE SEQUENCE [LARGE SCALE GENOMIC DNA]</scope>
    <source>
        <strain evidence="8 9">YIM 132087</strain>
    </source>
</reference>
<feature type="transmembrane region" description="Helical" evidence="7">
    <location>
        <begin position="74"/>
        <end position="95"/>
    </location>
</feature>
<accession>A0A7K1FJ21</accession>
<dbReference type="CDD" id="cd06579">
    <property type="entry name" value="TM_PBP1_transp_AraH_like"/>
    <property type="match status" value="1"/>
</dbReference>
<feature type="transmembrane region" description="Helical" evidence="7">
    <location>
        <begin position="158"/>
        <end position="179"/>
    </location>
</feature>
<protein>
    <submittedName>
        <fullName evidence="8">ABC transporter permease</fullName>
    </submittedName>
</protein>
<dbReference type="Pfam" id="PF02653">
    <property type="entry name" value="BPD_transp_2"/>
    <property type="match status" value="1"/>
</dbReference>
<evidence type="ECO:0000256" key="1">
    <source>
        <dbReference type="ARBA" id="ARBA00004651"/>
    </source>
</evidence>
<dbReference type="AlphaFoldDB" id="A0A7K1FJ21"/>
<feature type="region of interest" description="Disordered" evidence="6">
    <location>
        <begin position="1"/>
        <end position="25"/>
    </location>
</feature>
<feature type="transmembrane region" description="Helical" evidence="7">
    <location>
        <begin position="291"/>
        <end position="309"/>
    </location>
</feature>
<evidence type="ECO:0000313" key="8">
    <source>
        <dbReference type="EMBL" id="MTD14112.1"/>
    </source>
</evidence>
<evidence type="ECO:0000313" key="9">
    <source>
        <dbReference type="Proteomes" id="UP000460221"/>
    </source>
</evidence>
<evidence type="ECO:0000256" key="2">
    <source>
        <dbReference type="ARBA" id="ARBA00022475"/>
    </source>
</evidence>
<feature type="transmembrane region" description="Helical" evidence="7">
    <location>
        <begin position="191"/>
        <end position="212"/>
    </location>
</feature>
<dbReference type="PANTHER" id="PTHR32196:SF72">
    <property type="entry name" value="RIBOSE IMPORT PERMEASE PROTEIN RBSC"/>
    <property type="match status" value="1"/>
</dbReference>
<comment type="subcellular location">
    <subcellularLocation>
        <location evidence="1">Cell membrane</location>
        <topology evidence="1">Multi-pass membrane protein</topology>
    </subcellularLocation>
</comment>
<gene>
    <name evidence="8" type="ORF">GIS00_09160</name>
</gene>
<feature type="transmembrane region" description="Helical" evidence="7">
    <location>
        <begin position="240"/>
        <end position="259"/>
    </location>
</feature>
<keyword evidence="9" id="KW-1185">Reference proteome</keyword>
<evidence type="ECO:0000256" key="6">
    <source>
        <dbReference type="SAM" id="MobiDB-lite"/>
    </source>
</evidence>
<evidence type="ECO:0000256" key="5">
    <source>
        <dbReference type="ARBA" id="ARBA00023136"/>
    </source>
</evidence>
<keyword evidence="2" id="KW-1003">Cell membrane</keyword>
<dbReference type="PANTHER" id="PTHR32196">
    <property type="entry name" value="ABC TRANSPORTER PERMEASE PROTEIN YPHD-RELATED-RELATED"/>
    <property type="match status" value="1"/>
</dbReference>
<feature type="transmembrane region" description="Helical" evidence="7">
    <location>
        <begin position="125"/>
        <end position="146"/>
    </location>
</feature>
<dbReference type="GO" id="GO:0022857">
    <property type="term" value="F:transmembrane transporter activity"/>
    <property type="evidence" value="ECO:0007669"/>
    <property type="project" value="InterPro"/>
</dbReference>
<dbReference type="GO" id="GO:0005886">
    <property type="term" value="C:plasma membrane"/>
    <property type="evidence" value="ECO:0007669"/>
    <property type="project" value="UniProtKB-SubCell"/>
</dbReference>
<organism evidence="8 9">
    <name type="scientific">Nakamurella alba</name>
    <dbReference type="NCBI Taxonomy" id="2665158"/>
    <lineage>
        <taxon>Bacteria</taxon>
        <taxon>Bacillati</taxon>
        <taxon>Actinomycetota</taxon>
        <taxon>Actinomycetes</taxon>
        <taxon>Nakamurellales</taxon>
        <taxon>Nakamurellaceae</taxon>
        <taxon>Nakamurella</taxon>
    </lineage>
</organism>
<dbReference type="InterPro" id="IPR001851">
    <property type="entry name" value="ABC_transp_permease"/>
</dbReference>
<proteinExistence type="predicted"/>
<evidence type="ECO:0000256" key="4">
    <source>
        <dbReference type="ARBA" id="ARBA00022989"/>
    </source>
</evidence>
<dbReference type="RefSeq" id="WP_154768139.1">
    <property type="nucleotide sequence ID" value="NZ_WLYK01000002.1"/>
</dbReference>
<feature type="transmembrane region" description="Helical" evidence="7">
    <location>
        <begin position="321"/>
        <end position="338"/>
    </location>
</feature>
<keyword evidence="5 7" id="KW-0472">Membrane</keyword>
<comment type="caution">
    <text evidence="8">The sequence shown here is derived from an EMBL/GenBank/DDBJ whole genome shotgun (WGS) entry which is preliminary data.</text>
</comment>
<name>A0A7K1FJ21_9ACTN</name>
<evidence type="ECO:0000256" key="3">
    <source>
        <dbReference type="ARBA" id="ARBA00022692"/>
    </source>
</evidence>
<feature type="transmembrane region" description="Helical" evidence="7">
    <location>
        <begin position="265"/>
        <end position="284"/>
    </location>
</feature>
<dbReference type="EMBL" id="WLYK01000002">
    <property type="protein sequence ID" value="MTD14112.1"/>
    <property type="molecule type" value="Genomic_DNA"/>
</dbReference>
<feature type="transmembrane region" description="Helical" evidence="7">
    <location>
        <begin position="47"/>
        <end position="68"/>
    </location>
</feature>
<dbReference type="Proteomes" id="UP000460221">
    <property type="component" value="Unassembled WGS sequence"/>
</dbReference>
<evidence type="ECO:0000256" key="7">
    <source>
        <dbReference type="SAM" id="Phobius"/>
    </source>
</evidence>
<keyword evidence="4 7" id="KW-1133">Transmembrane helix</keyword>
<feature type="transmembrane region" description="Helical" evidence="7">
    <location>
        <begin position="102"/>
        <end position="119"/>
    </location>
</feature>
<keyword evidence="3 7" id="KW-0812">Transmembrane</keyword>
<sequence>MTDRTAVPTLPTAESDAAGTTVGTPGAGAAVTSAAGRVRRRRRSLTTMLLAASAVLAAVAFSFSSPYFLSGDNLVNLMEDVALAGLLAVPATFLMMSGHVDLSVGAAAAFTGIVLAGTAPGSGMVVAVLLAVLTGLLIGLINGLLVTVAEVNSIAMTFAAMSLLRGLAYLIPSGLAISLPGFRALGNTRPFLGIGLPTLIFVVVLVAGLLLARSAVGRRSRRIGMMPAVGRLDRWPERRWVIGLFVVSGLAAALVGLIRTSQLGTGLPTAALGIELTVVTAVLLGGARMSGGWASVPGTMLALLTISIVDNGMSLANVTSYASQVFHAALLVLALIIDRPRRWIRRPREAAPEPAAT</sequence>